<feature type="compositionally biased region" description="Low complexity" evidence="1">
    <location>
        <begin position="81"/>
        <end position="124"/>
    </location>
</feature>
<protein>
    <submittedName>
        <fullName evidence="2">Uncharacterized protein</fullName>
    </submittedName>
</protein>
<comment type="caution">
    <text evidence="2">The sequence shown here is derived from an EMBL/GenBank/DDBJ whole genome shotgun (WGS) entry which is preliminary data.</text>
</comment>
<gene>
    <name evidence="2" type="ORF">E2C01_019723</name>
</gene>
<feature type="region of interest" description="Disordered" evidence="1">
    <location>
        <begin position="74"/>
        <end position="131"/>
    </location>
</feature>
<evidence type="ECO:0000313" key="3">
    <source>
        <dbReference type="Proteomes" id="UP000324222"/>
    </source>
</evidence>
<name>A0A5B7DZM4_PORTR</name>
<keyword evidence="3" id="KW-1185">Reference proteome</keyword>
<dbReference type="Proteomes" id="UP000324222">
    <property type="component" value="Unassembled WGS sequence"/>
</dbReference>
<reference evidence="2 3" key="1">
    <citation type="submission" date="2019-05" db="EMBL/GenBank/DDBJ databases">
        <title>Another draft genome of Portunus trituberculatus and its Hox gene families provides insights of decapod evolution.</title>
        <authorList>
            <person name="Jeong J.-H."/>
            <person name="Song I."/>
            <person name="Kim S."/>
            <person name="Choi T."/>
            <person name="Kim D."/>
            <person name="Ryu S."/>
            <person name="Kim W."/>
        </authorList>
    </citation>
    <scope>NUCLEOTIDE SEQUENCE [LARGE SCALE GENOMIC DNA]</scope>
    <source>
        <tissue evidence="2">Muscle</tissue>
    </source>
</reference>
<organism evidence="2 3">
    <name type="scientific">Portunus trituberculatus</name>
    <name type="common">Swimming crab</name>
    <name type="synonym">Neptunus trituberculatus</name>
    <dbReference type="NCBI Taxonomy" id="210409"/>
    <lineage>
        <taxon>Eukaryota</taxon>
        <taxon>Metazoa</taxon>
        <taxon>Ecdysozoa</taxon>
        <taxon>Arthropoda</taxon>
        <taxon>Crustacea</taxon>
        <taxon>Multicrustacea</taxon>
        <taxon>Malacostraca</taxon>
        <taxon>Eumalacostraca</taxon>
        <taxon>Eucarida</taxon>
        <taxon>Decapoda</taxon>
        <taxon>Pleocyemata</taxon>
        <taxon>Brachyura</taxon>
        <taxon>Eubrachyura</taxon>
        <taxon>Portunoidea</taxon>
        <taxon>Portunidae</taxon>
        <taxon>Portuninae</taxon>
        <taxon>Portunus</taxon>
    </lineage>
</organism>
<evidence type="ECO:0000313" key="2">
    <source>
        <dbReference type="EMBL" id="MPC26579.1"/>
    </source>
</evidence>
<dbReference type="AlphaFoldDB" id="A0A5B7DZM4"/>
<accession>A0A5B7DZM4</accession>
<sequence>MRDTSEQHPHCHEAAAPGHTELTNDFVLNLNFCLEIISLILTLEELTYIWEALKQAYHATAVIRQMRLLALSTQREKKETTNSSDTNANSTTTTTTSSTTTTKTTNTTSSAPKTTSNPTTTTTSAPRENAH</sequence>
<dbReference type="EMBL" id="VSRR010001618">
    <property type="protein sequence ID" value="MPC26579.1"/>
    <property type="molecule type" value="Genomic_DNA"/>
</dbReference>
<evidence type="ECO:0000256" key="1">
    <source>
        <dbReference type="SAM" id="MobiDB-lite"/>
    </source>
</evidence>
<proteinExistence type="predicted"/>